<dbReference type="AlphaFoldDB" id="A0A1R0X669"/>
<gene>
    <name evidence="2" type="ORF">BJP51_21460</name>
    <name evidence="3" type="ORF">BSK47_17000</name>
    <name evidence="1" type="ORF">CD191_11515</name>
</gene>
<evidence type="ECO:0008006" key="7">
    <source>
        <dbReference type="Google" id="ProtNLM"/>
    </source>
</evidence>
<reference evidence="4 5" key="1">
    <citation type="submission" date="2016-10" db="EMBL/GenBank/DDBJ databases">
        <title>Paenibacillus species isolates.</title>
        <authorList>
            <person name="Beno S.M."/>
        </authorList>
    </citation>
    <scope>NUCLEOTIDE SEQUENCE [LARGE SCALE GENOMIC DNA]</scope>
    <source>
        <strain evidence="2 5">FSL H7-0604</strain>
        <strain evidence="3 4">FSL H7-0918</strain>
    </source>
</reference>
<dbReference type="Gene3D" id="1.10.1200.10">
    <property type="entry name" value="ACP-like"/>
    <property type="match status" value="1"/>
</dbReference>
<dbReference type="SUPFAM" id="SSF47336">
    <property type="entry name" value="ACP-like"/>
    <property type="match status" value="1"/>
</dbReference>
<evidence type="ECO:0000313" key="3">
    <source>
        <dbReference type="EMBL" id="OME18326.1"/>
    </source>
</evidence>
<evidence type="ECO:0000313" key="6">
    <source>
        <dbReference type="Proteomes" id="UP000249163"/>
    </source>
</evidence>
<organism evidence="2 5">
    <name type="scientific">Paenibacillus odorifer</name>
    <dbReference type="NCBI Taxonomy" id="189426"/>
    <lineage>
        <taxon>Bacteria</taxon>
        <taxon>Bacillati</taxon>
        <taxon>Bacillota</taxon>
        <taxon>Bacilli</taxon>
        <taxon>Bacillales</taxon>
        <taxon>Paenibacillaceae</taxon>
        <taxon>Paenibacillus</taxon>
    </lineage>
</organism>
<evidence type="ECO:0000313" key="2">
    <source>
        <dbReference type="EMBL" id="OMD30117.1"/>
    </source>
</evidence>
<dbReference type="EMBL" id="MKQP01000027">
    <property type="protein sequence ID" value="OMD30117.1"/>
    <property type="molecule type" value="Genomic_DNA"/>
</dbReference>
<name>A0A1R0X669_9BACL</name>
<dbReference type="Proteomes" id="UP000249163">
    <property type="component" value="Chromosome"/>
</dbReference>
<dbReference type="Proteomes" id="UP000187465">
    <property type="component" value="Unassembled WGS sequence"/>
</dbReference>
<dbReference type="EMBL" id="MPTO01000015">
    <property type="protein sequence ID" value="OME18326.1"/>
    <property type="molecule type" value="Genomic_DNA"/>
</dbReference>
<dbReference type="EMBL" id="CP021965">
    <property type="protein sequence ID" value="AWV33193.1"/>
    <property type="molecule type" value="Genomic_DNA"/>
</dbReference>
<evidence type="ECO:0000313" key="1">
    <source>
        <dbReference type="EMBL" id="AWV33193.1"/>
    </source>
</evidence>
<proteinExistence type="predicted"/>
<dbReference type="InterPro" id="IPR036736">
    <property type="entry name" value="ACP-like_sf"/>
</dbReference>
<reference evidence="1 6" key="2">
    <citation type="submission" date="2017-06" db="EMBL/GenBank/DDBJ databases">
        <title>Complete genome sequence of Paenibacillus odorifer CBA7130.</title>
        <authorList>
            <person name="Nam Y.-D."/>
            <person name="Kang J."/>
            <person name="Chung W.-H."/>
        </authorList>
    </citation>
    <scope>NUCLEOTIDE SEQUENCE [LARGE SCALE GENOMIC DNA]</scope>
    <source>
        <strain evidence="1 6">CBA7130</strain>
    </source>
</reference>
<dbReference type="KEGG" id="pod:PODO_11630"/>
<dbReference type="OrthoDB" id="3036065at2"/>
<dbReference type="GeneID" id="31570858"/>
<protein>
    <recommendedName>
        <fullName evidence="7">Carrier domain-containing protein</fullName>
    </recommendedName>
</protein>
<dbReference type="Proteomes" id="UP000187323">
    <property type="component" value="Unassembled WGS sequence"/>
</dbReference>
<evidence type="ECO:0000313" key="4">
    <source>
        <dbReference type="Proteomes" id="UP000187323"/>
    </source>
</evidence>
<accession>A0A1R0X669</accession>
<sequence>MNRDEEYIQATVMELIRKNGALPSVEQKETLQAADLNRTLTEWGVNSFRALYLLYDLEEVFRVQIPDNCLTPETFESPLTIINCLKVLLNDKAIS</sequence>
<evidence type="ECO:0000313" key="5">
    <source>
        <dbReference type="Proteomes" id="UP000187465"/>
    </source>
</evidence>
<dbReference type="RefSeq" id="WP_036685933.1">
    <property type="nucleotide sequence ID" value="NZ_CP009428.1"/>
</dbReference>